<dbReference type="SUPFAM" id="SSF103473">
    <property type="entry name" value="MFS general substrate transporter"/>
    <property type="match status" value="1"/>
</dbReference>
<keyword evidence="5 9" id="KW-0812">Transmembrane</keyword>
<dbReference type="InterPro" id="IPR036259">
    <property type="entry name" value="MFS_trans_sf"/>
</dbReference>
<dbReference type="InterPro" id="IPR011701">
    <property type="entry name" value="MFS"/>
</dbReference>
<dbReference type="InterPro" id="IPR005964">
    <property type="entry name" value="Glc/Gal_transptr_bac"/>
</dbReference>
<feature type="transmembrane region" description="Helical" evidence="9">
    <location>
        <begin position="16"/>
        <end position="36"/>
    </location>
</feature>
<dbReference type="PANTHER" id="PTHR43702">
    <property type="entry name" value="L-FUCOSE-PROTON SYMPORTER"/>
    <property type="match status" value="1"/>
</dbReference>
<comment type="subcellular location">
    <subcellularLocation>
        <location evidence="2">Cell inner membrane</location>
        <topology evidence="2">Multi-pass membrane protein</topology>
    </subcellularLocation>
</comment>
<evidence type="ECO:0000256" key="5">
    <source>
        <dbReference type="ARBA" id="ARBA00022692"/>
    </source>
</evidence>
<comment type="similarity">
    <text evidence="3">Belongs to the major facilitator superfamily. FHS transporter (TC 2.A.1.7) family.</text>
</comment>
<feature type="transmembrane region" description="Helical" evidence="9">
    <location>
        <begin position="281"/>
        <end position="303"/>
    </location>
</feature>
<dbReference type="CDD" id="cd17394">
    <property type="entry name" value="MFS_FucP_like"/>
    <property type="match status" value="1"/>
</dbReference>
<feature type="transmembrane region" description="Helical" evidence="9">
    <location>
        <begin position="382"/>
        <end position="404"/>
    </location>
</feature>
<evidence type="ECO:0000256" key="8">
    <source>
        <dbReference type="SAM" id="MobiDB-lite"/>
    </source>
</evidence>
<accession>A0ABS8Q6H0</accession>
<dbReference type="Pfam" id="PF07690">
    <property type="entry name" value="MFS_1"/>
    <property type="match status" value="1"/>
</dbReference>
<feature type="transmembrane region" description="Helical" evidence="9">
    <location>
        <begin position="147"/>
        <end position="170"/>
    </location>
</feature>
<feature type="transmembrane region" description="Helical" evidence="9">
    <location>
        <begin position="240"/>
        <end position="261"/>
    </location>
</feature>
<sequence>MKRFDAAPAAGSTREVIVAMLFVGMLFFILGFVTWLNGSLIPYLKIVCDLSNFQALFVTFAFYIAYTVMALPSAAVLNRVGYKHGMTIGLGVMAAGALLFIPAARSAAYPLFLLALFTLATGATLMQTAVNPYLVCIGSRESAAMRISIMGLFNKGAGIVVPIVFASLMLSGAGDVSDGAIASMGAAQEAALRVQLADRLVFPYLVMAGGLLLVMVIVHFSRLREIAPEQEADEVAVRRFGVLQFPQLVLGALALFAYVGVEVIAGDTIGLYGQHLNVKQFGVLTSYTMGFMAFGYLVGVVAIPRLLAQKTALMLSALLGILFTCGVLFGSGMDTGLSRVLLGWAGVPAVPDSVMYLALLGFANALVWPAIWPLALEGLGKYTAAGSALLVMGVAGGALLPMLYGHFSDAAHPQTAYAVMLPCYALILFYAVKGHALRRWGWTPAGSAQPGDSPAVRVPQATVDR</sequence>
<proteinExistence type="inferred from homology"/>
<feature type="transmembrane region" description="Helical" evidence="9">
    <location>
        <begin position="107"/>
        <end position="126"/>
    </location>
</feature>
<feature type="transmembrane region" description="Helical" evidence="9">
    <location>
        <begin position="353"/>
        <end position="375"/>
    </location>
</feature>
<feature type="transmembrane region" description="Helical" evidence="9">
    <location>
        <begin position="201"/>
        <end position="220"/>
    </location>
</feature>
<evidence type="ECO:0000313" key="10">
    <source>
        <dbReference type="EMBL" id="MCD2517350.1"/>
    </source>
</evidence>
<gene>
    <name evidence="10" type="ORF">LQ564_13630</name>
</gene>
<keyword evidence="6 9" id="KW-1133">Transmembrane helix</keyword>
<comment type="function">
    <text evidence="1">Intake of glucose and galactose.</text>
</comment>
<dbReference type="PANTHER" id="PTHR43702:SF12">
    <property type="entry name" value="N-ACETYL GLUCOSAMINE TRANSPORTER NAGP"/>
    <property type="match status" value="1"/>
</dbReference>
<organism evidence="10 11">
    <name type="scientific">Massilia phyllostachyos</name>
    <dbReference type="NCBI Taxonomy" id="2898585"/>
    <lineage>
        <taxon>Bacteria</taxon>
        <taxon>Pseudomonadati</taxon>
        <taxon>Pseudomonadota</taxon>
        <taxon>Betaproteobacteria</taxon>
        <taxon>Burkholderiales</taxon>
        <taxon>Oxalobacteraceae</taxon>
        <taxon>Telluria group</taxon>
        <taxon>Massilia</taxon>
    </lineage>
</organism>
<evidence type="ECO:0000313" key="11">
    <source>
        <dbReference type="Proteomes" id="UP001179361"/>
    </source>
</evidence>
<evidence type="ECO:0000256" key="7">
    <source>
        <dbReference type="ARBA" id="ARBA00023136"/>
    </source>
</evidence>
<feature type="transmembrane region" description="Helical" evidence="9">
    <location>
        <begin position="312"/>
        <end position="333"/>
    </location>
</feature>
<keyword evidence="11" id="KW-1185">Reference proteome</keyword>
<feature type="transmembrane region" description="Helical" evidence="9">
    <location>
        <begin position="416"/>
        <end position="432"/>
    </location>
</feature>
<keyword evidence="4" id="KW-1003">Cell membrane</keyword>
<feature type="region of interest" description="Disordered" evidence="8">
    <location>
        <begin position="445"/>
        <end position="465"/>
    </location>
</feature>
<dbReference type="Proteomes" id="UP001179361">
    <property type="component" value="Unassembled WGS sequence"/>
</dbReference>
<evidence type="ECO:0000256" key="2">
    <source>
        <dbReference type="ARBA" id="ARBA00004429"/>
    </source>
</evidence>
<evidence type="ECO:0000256" key="6">
    <source>
        <dbReference type="ARBA" id="ARBA00022989"/>
    </source>
</evidence>
<reference evidence="10" key="1">
    <citation type="submission" date="2021-11" db="EMBL/GenBank/DDBJ databases">
        <title>The complete genome of Massilia sp sp. G4R7.</title>
        <authorList>
            <person name="Liu L."/>
            <person name="Yue J."/>
            <person name="Yuan J."/>
            <person name="Yang F."/>
            <person name="Li L."/>
        </authorList>
    </citation>
    <scope>NUCLEOTIDE SEQUENCE</scope>
    <source>
        <strain evidence="10">G4R7</strain>
    </source>
</reference>
<dbReference type="Gene3D" id="1.20.1250.20">
    <property type="entry name" value="MFS general substrate transporter like domains"/>
    <property type="match status" value="2"/>
</dbReference>
<dbReference type="NCBIfam" id="TIGR01272">
    <property type="entry name" value="gluP"/>
    <property type="match status" value="1"/>
</dbReference>
<evidence type="ECO:0000256" key="3">
    <source>
        <dbReference type="ARBA" id="ARBA00009120"/>
    </source>
</evidence>
<evidence type="ECO:0000256" key="1">
    <source>
        <dbReference type="ARBA" id="ARBA00003321"/>
    </source>
</evidence>
<dbReference type="RefSeq" id="WP_231058649.1">
    <property type="nucleotide sequence ID" value="NZ_JAJNOC010000004.1"/>
</dbReference>
<dbReference type="InterPro" id="IPR050375">
    <property type="entry name" value="MFS_TsgA-like"/>
</dbReference>
<dbReference type="EMBL" id="JAJNOC010000004">
    <property type="protein sequence ID" value="MCD2517350.1"/>
    <property type="molecule type" value="Genomic_DNA"/>
</dbReference>
<feature type="transmembrane region" description="Helical" evidence="9">
    <location>
        <begin position="56"/>
        <end position="77"/>
    </location>
</feature>
<evidence type="ECO:0000256" key="9">
    <source>
        <dbReference type="SAM" id="Phobius"/>
    </source>
</evidence>
<evidence type="ECO:0000256" key="4">
    <source>
        <dbReference type="ARBA" id="ARBA00022475"/>
    </source>
</evidence>
<comment type="caution">
    <text evidence="10">The sequence shown here is derived from an EMBL/GenBank/DDBJ whole genome shotgun (WGS) entry which is preliminary data.</text>
</comment>
<feature type="transmembrane region" description="Helical" evidence="9">
    <location>
        <begin position="84"/>
        <end position="101"/>
    </location>
</feature>
<name>A0ABS8Q6H0_9BURK</name>
<protein>
    <submittedName>
        <fullName evidence="10">Sugar MFS transporter</fullName>
    </submittedName>
</protein>
<keyword evidence="7 9" id="KW-0472">Membrane</keyword>